<evidence type="ECO:0000313" key="4">
    <source>
        <dbReference type="Proteomes" id="UP000310189"/>
    </source>
</evidence>
<evidence type="ECO:0000256" key="1">
    <source>
        <dbReference type="SAM" id="MobiDB-lite"/>
    </source>
</evidence>
<comment type="caution">
    <text evidence="3">The sequence shown here is derived from an EMBL/GenBank/DDBJ whole genome shotgun (WGS) entry which is preliminary data.</text>
</comment>
<dbReference type="AlphaFoldDB" id="A0A4T0FME4"/>
<organism evidence="3 4">
    <name type="scientific">Wallemia hederae</name>
    <dbReference type="NCBI Taxonomy" id="1540922"/>
    <lineage>
        <taxon>Eukaryota</taxon>
        <taxon>Fungi</taxon>
        <taxon>Dikarya</taxon>
        <taxon>Basidiomycota</taxon>
        <taxon>Wallemiomycotina</taxon>
        <taxon>Wallemiomycetes</taxon>
        <taxon>Wallemiales</taxon>
        <taxon>Wallemiaceae</taxon>
        <taxon>Wallemia</taxon>
    </lineage>
</organism>
<gene>
    <name evidence="3" type="ORF">E3P99_01909</name>
</gene>
<evidence type="ECO:0008006" key="5">
    <source>
        <dbReference type="Google" id="ProtNLM"/>
    </source>
</evidence>
<feature type="compositionally biased region" description="Acidic residues" evidence="1">
    <location>
        <begin position="223"/>
        <end position="242"/>
    </location>
</feature>
<protein>
    <recommendedName>
        <fullName evidence="5">Ig-like domain-containing protein</fullName>
    </recommendedName>
</protein>
<accession>A0A4T0FME4</accession>
<dbReference type="EMBL" id="SPNW01000024">
    <property type="protein sequence ID" value="TIA89777.1"/>
    <property type="molecule type" value="Genomic_DNA"/>
</dbReference>
<evidence type="ECO:0000313" key="3">
    <source>
        <dbReference type="EMBL" id="TIA89777.1"/>
    </source>
</evidence>
<evidence type="ECO:0000256" key="2">
    <source>
        <dbReference type="SAM" id="SignalP"/>
    </source>
</evidence>
<proteinExistence type="predicted"/>
<keyword evidence="4" id="KW-1185">Reference proteome</keyword>
<feature type="region of interest" description="Disordered" evidence="1">
    <location>
        <begin position="222"/>
        <end position="262"/>
    </location>
</feature>
<name>A0A4T0FME4_9BASI</name>
<keyword evidence="2" id="KW-0732">Signal</keyword>
<reference evidence="3 4" key="1">
    <citation type="submission" date="2019-03" db="EMBL/GenBank/DDBJ databases">
        <title>Sequencing 23 genomes of Wallemia ichthyophaga.</title>
        <authorList>
            <person name="Gostincar C."/>
        </authorList>
    </citation>
    <scope>NUCLEOTIDE SEQUENCE [LARGE SCALE GENOMIC DNA]</scope>
    <source>
        <strain evidence="3 4">EXF-5753</strain>
    </source>
</reference>
<feature type="compositionally biased region" description="Low complexity" evidence="1">
    <location>
        <begin position="103"/>
        <end position="120"/>
    </location>
</feature>
<dbReference type="Proteomes" id="UP000310189">
    <property type="component" value="Unassembled WGS sequence"/>
</dbReference>
<feature type="region of interest" description="Disordered" evidence="1">
    <location>
        <begin position="91"/>
        <end position="129"/>
    </location>
</feature>
<sequence>MLLLVAIAVILAATAFAESTHPPSDVIIGVPPRIPFNAPFQWGYSLNQSNNNLLRFDYTLARLIAPSGESPSQQPNGTLARMFPDRIDRKSTPYEFKLPPGTQSQSSYRSSSSSSGSSGSSKRDLDLPNDAALLPRSSSIYTLDSHHNDTSTPLCTLTSNTSTPSYYEWHNATEPGHWTVEVQSVILYGSDGYEERGNETCISPPFTYERMRAKVEFSVSTLDIDEIENDEEESEENSDGDTNDTNSNTISTSSTSTYTPQTSASATKVTVTFSPSPTGNIMVSGAVSRNTIARTSLVLSVMATLYLVLLKQL</sequence>
<feature type="compositionally biased region" description="Low complexity" evidence="1">
    <location>
        <begin position="243"/>
        <end position="262"/>
    </location>
</feature>
<feature type="chain" id="PRO_5020477792" description="Ig-like domain-containing protein" evidence="2">
    <location>
        <begin position="18"/>
        <end position="313"/>
    </location>
</feature>
<feature type="signal peptide" evidence="2">
    <location>
        <begin position="1"/>
        <end position="17"/>
    </location>
</feature>